<comment type="caution">
    <text evidence="2">The sequence shown here is derived from an EMBL/GenBank/DDBJ whole genome shotgun (WGS) entry which is preliminary data.</text>
</comment>
<feature type="compositionally biased region" description="Basic and acidic residues" evidence="1">
    <location>
        <begin position="88"/>
        <end position="103"/>
    </location>
</feature>
<dbReference type="Proteomes" id="UP001476798">
    <property type="component" value="Unassembled WGS sequence"/>
</dbReference>
<dbReference type="EMBL" id="JAHRIO010077284">
    <property type="protein sequence ID" value="MEQ2183542.1"/>
    <property type="molecule type" value="Genomic_DNA"/>
</dbReference>
<name>A0ABV0PJ65_9TELE</name>
<keyword evidence="3" id="KW-1185">Reference proteome</keyword>
<organism evidence="2 3">
    <name type="scientific">Goodea atripinnis</name>
    <dbReference type="NCBI Taxonomy" id="208336"/>
    <lineage>
        <taxon>Eukaryota</taxon>
        <taxon>Metazoa</taxon>
        <taxon>Chordata</taxon>
        <taxon>Craniata</taxon>
        <taxon>Vertebrata</taxon>
        <taxon>Euteleostomi</taxon>
        <taxon>Actinopterygii</taxon>
        <taxon>Neopterygii</taxon>
        <taxon>Teleostei</taxon>
        <taxon>Neoteleostei</taxon>
        <taxon>Acanthomorphata</taxon>
        <taxon>Ovalentaria</taxon>
        <taxon>Atherinomorphae</taxon>
        <taxon>Cyprinodontiformes</taxon>
        <taxon>Goodeidae</taxon>
        <taxon>Goodea</taxon>
    </lineage>
</organism>
<reference evidence="2 3" key="1">
    <citation type="submission" date="2021-06" db="EMBL/GenBank/DDBJ databases">
        <authorList>
            <person name="Palmer J.M."/>
        </authorList>
    </citation>
    <scope>NUCLEOTIDE SEQUENCE [LARGE SCALE GENOMIC DNA]</scope>
    <source>
        <strain evidence="2 3">GA_2019</strain>
        <tissue evidence="2">Muscle</tissue>
    </source>
</reference>
<feature type="region of interest" description="Disordered" evidence="1">
    <location>
        <begin position="76"/>
        <end position="132"/>
    </location>
</feature>
<evidence type="ECO:0000313" key="3">
    <source>
        <dbReference type="Proteomes" id="UP001476798"/>
    </source>
</evidence>
<evidence type="ECO:0000256" key="1">
    <source>
        <dbReference type="SAM" id="MobiDB-lite"/>
    </source>
</evidence>
<protein>
    <submittedName>
        <fullName evidence="2">Uncharacterized protein</fullName>
    </submittedName>
</protein>
<accession>A0ABV0PJ65</accession>
<gene>
    <name evidence="2" type="ORF">GOODEAATRI_033710</name>
</gene>
<evidence type="ECO:0000313" key="2">
    <source>
        <dbReference type="EMBL" id="MEQ2183542.1"/>
    </source>
</evidence>
<proteinExistence type="predicted"/>
<sequence>MAVQVKQESKNEGNVGHFFPYDSHRDTLAVLVLSSLCPRFAIQSGGLREAWEGATGSRVGSFRSYRSVLRDRAEKADLGQSLAQKSSQEPDPRICRSGPRTEKNQPSVASVGPRTPERQGEECGSPFPLRVP</sequence>